<evidence type="ECO:0000256" key="5">
    <source>
        <dbReference type="ARBA" id="ARBA00022692"/>
    </source>
</evidence>
<evidence type="ECO:0000313" key="12">
    <source>
        <dbReference type="Proteomes" id="UP000199677"/>
    </source>
</evidence>
<keyword evidence="6 9" id="KW-1133">Transmembrane helix</keyword>
<dbReference type="EMBL" id="FNII01000001">
    <property type="protein sequence ID" value="SDM99027.1"/>
    <property type="molecule type" value="Genomic_DNA"/>
</dbReference>
<comment type="similarity">
    <text evidence="8 9">Belongs to the TRAP transporter small permease family.</text>
</comment>
<feature type="transmembrane region" description="Helical" evidence="9">
    <location>
        <begin position="45"/>
        <end position="69"/>
    </location>
</feature>
<feature type="transmembrane region" description="Helical" evidence="9">
    <location>
        <begin position="90"/>
        <end position="109"/>
    </location>
</feature>
<feature type="transmembrane region" description="Helical" evidence="9">
    <location>
        <begin position="12"/>
        <end position="33"/>
    </location>
</feature>
<dbReference type="GO" id="GO:0022857">
    <property type="term" value="F:transmembrane transporter activity"/>
    <property type="evidence" value="ECO:0007669"/>
    <property type="project" value="UniProtKB-UniRule"/>
</dbReference>
<dbReference type="PANTHER" id="PTHR35011:SF4">
    <property type="entry name" value="SLL1102 PROTEIN"/>
    <property type="match status" value="1"/>
</dbReference>
<dbReference type="Pfam" id="PF04290">
    <property type="entry name" value="DctQ"/>
    <property type="match status" value="1"/>
</dbReference>
<dbReference type="Proteomes" id="UP000199677">
    <property type="component" value="Unassembled WGS sequence"/>
</dbReference>
<keyword evidence="4 9" id="KW-0997">Cell inner membrane</keyword>
<keyword evidence="5 9" id="KW-0812">Transmembrane</keyword>
<comment type="subcellular location">
    <subcellularLocation>
        <location evidence="1 9">Cell inner membrane</location>
        <topology evidence="1 9">Multi-pass membrane protein</topology>
    </subcellularLocation>
</comment>
<evidence type="ECO:0000256" key="1">
    <source>
        <dbReference type="ARBA" id="ARBA00004429"/>
    </source>
</evidence>
<dbReference type="OrthoDB" id="8559033at2"/>
<evidence type="ECO:0000256" key="3">
    <source>
        <dbReference type="ARBA" id="ARBA00022475"/>
    </source>
</evidence>
<keyword evidence="7 9" id="KW-0472">Membrane</keyword>
<evidence type="ECO:0000313" key="11">
    <source>
        <dbReference type="EMBL" id="SDM99027.1"/>
    </source>
</evidence>
<evidence type="ECO:0000256" key="2">
    <source>
        <dbReference type="ARBA" id="ARBA00022448"/>
    </source>
</evidence>
<evidence type="ECO:0000259" key="10">
    <source>
        <dbReference type="Pfam" id="PF04290"/>
    </source>
</evidence>
<evidence type="ECO:0000256" key="9">
    <source>
        <dbReference type="RuleBase" id="RU369079"/>
    </source>
</evidence>
<evidence type="ECO:0000256" key="6">
    <source>
        <dbReference type="ARBA" id="ARBA00022989"/>
    </source>
</evidence>
<dbReference type="PANTHER" id="PTHR35011">
    <property type="entry name" value="2,3-DIKETO-L-GULONATE TRAP TRANSPORTER SMALL PERMEASE PROTEIN YIAM"/>
    <property type="match status" value="1"/>
</dbReference>
<keyword evidence="3" id="KW-1003">Cell membrane</keyword>
<sequence>MICKIADKIINVMAEIMGLIGSILILYCMTFGVTDVFLRYALNSASQWIGASIQAAMVLIACMGGAYALKHGSFIKLDLFYEKFSARKKAICDIITSTLTFAFLGVLIWKGVDAALMSIKFNQTTPTSIPIPIYPVKTAIPLAACVVLLIVTQQFMRDVKTVVKGSKKQ</sequence>
<keyword evidence="12" id="KW-1185">Reference proteome</keyword>
<evidence type="ECO:0000256" key="4">
    <source>
        <dbReference type="ARBA" id="ARBA00022519"/>
    </source>
</evidence>
<feature type="domain" description="Tripartite ATP-independent periplasmic transporters DctQ component" evidence="10">
    <location>
        <begin position="33"/>
        <end position="160"/>
    </location>
</feature>
<dbReference type="InterPro" id="IPR055348">
    <property type="entry name" value="DctQ"/>
</dbReference>
<evidence type="ECO:0000256" key="7">
    <source>
        <dbReference type="ARBA" id="ARBA00023136"/>
    </source>
</evidence>
<protein>
    <recommendedName>
        <fullName evidence="9">TRAP transporter small permease protein</fullName>
    </recommendedName>
</protein>
<comment type="function">
    <text evidence="9">Part of the tripartite ATP-independent periplasmic (TRAP) transport system.</text>
</comment>
<feature type="transmembrane region" description="Helical" evidence="9">
    <location>
        <begin position="129"/>
        <end position="151"/>
    </location>
</feature>
<proteinExistence type="inferred from homology"/>
<gene>
    <name evidence="11" type="ORF">SAMN04487951_101378</name>
</gene>
<evidence type="ECO:0000256" key="8">
    <source>
        <dbReference type="ARBA" id="ARBA00038436"/>
    </source>
</evidence>
<comment type="subunit">
    <text evidence="9">The complex comprises the extracytoplasmic solute receptor protein and the two transmembrane proteins.</text>
</comment>
<name>A0A1G9XQH7_9GAMM</name>
<dbReference type="AlphaFoldDB" id="A0A1G9XQH7"/>
<reference evidence="12" key="1">
    <citation type="submission" date="2016-10" db="EMBL/GenBank/DDBJ databases">
        <authorList>
            <person name="Varghese N."/>
            <person name="Submissions S."/>
        </authorList>
    </citation>
    <scope>NUCLEOTIDE SEQUENCE [LARGE SCALE GENOMIC DNA]</scope>
    <source>
        <strain evidence="12">CGMCC 1.6494</strain>
    </source>
</reference>
<dbReference type="RefSeq" id="WP_089701897.1">
    <property type="nucleotide sequence ID" value="NZ_FNII01000001.1"/>
</dbReference>
<dbReference type="GO" id="GO:0005886">
    <property type="term" value="C:plasma membrane"/>
    <property type="evidence" value="ECO:0007669"/>
    <property type="project" value="UniProtKB-SubCell"/>
</dbReference>
<accession>A0A1G9XQH7</accession>
<keyword evidence="2 9" id="KW-0813">Transport</keyword>
<dbReference type="InterPro" id="IPR007387">
    <property type="entry name" value="TRAP_DctQ"/>
</dbReference>
<organism evidence="11 12">
    <name type="scientific">Vreelandella arcis</name>
    <dbReference type="NCBI Taxonomy" id="416873"/>
    <lineage>
        <taxon>Bacteria</taxon>
        <taxon>Pseudomonadati</taxon>
        <taxon>Pseudomonadota</taxon>
        <taxon>Gammaproteobacteria</taxon>
        <taxon>Oceanospirillales</taxon>
        <taxon>Halomonadaceae</taxon>
        <taxon>Vreelandella</taxon>
    </lineage>
</organism>
<dbReference type="STRING" id="416873.SAMN04487951_101378"/>